<sequence>MDSLPSAVPLLRSLGMPPESTASSSQQGYGAIPAAIFTPKSFRSFRGRSVADGQGRLVKRVSEVQGGGSDTVRGRIGGDEFMEEDRTFYPTYRSTPNTPRRQQHLRRSPSTFNTGRGNLFRTISRKASSVFLRSARESRGYDDDLLRDDEDYDRGDHIRDDDAREERQETQPHTAPNYRTHLRRTSGHARSWFLGDRRDEDRQNDAHSIASSVRREEMEVPQDGIRVWYSSYDTIDWLHDQIKDSRRVKRLRDRAKTHGVRGKLVNAADRATGWIVVSLIGVVTALMAYGVIRTETFFFGLKTGYCSTRVLATRVQCGPGGWVAWRNTFPSTEATPAGGGGGLFAGWKAFAVYTLTALALAWVSCIMTVYLTASTRFEDPQVARPNVGEGSQTAETHATTITERHGRFASSETLKTEVTPLLPAFGEDGQRMPALPVSIPAVSTTPEAPTPEVKRVLYFAAGSGIPEIKTILSGFVIKGYLGSVVLFVKSLGLAFSVASGMSLGKEGPMVHIACCVGNIVSRQFRKYELNESKKREILSAACAAGVSASLECVAPSLNSEAGVLLNVGFFPAQGIYGAIWAKLNIAWSKRIRAGTWVKRHPVVEVLMISIATSLASYYSPLTRIGGVEYVAELFAECHDQTSGFCSRVPSEIPVNIGKLVHSVVIRAGLACITFGIRVPAGIFVPSLAAGAAFGRIVGLLLEYVTILYPGSPVLPHRKHIVPGVYALVGASATLAGVTRTTISLVVIVVELTSTLDYVVPVALTVLIAKTVADALESDGIYDLVINMNSFPFLDSKKDHRFDRTDAVEIADANLPYLRVDDHHTVASLQKQVDRLKALGYSDGSFPCLTSQGSSRDQQLHVVGILALNELQHVLGELSKEPDAACNLSPSRSQVCGSEIGRGHSVGDIVDDPYDLVPYIDLAPLLVLENSPLELVQQLFTKLGARAVIVINGKGRYRGTIVKKTWIKYLKQHEG</sequence>
<evidence type="ECO:0000313" key="2">
    <source>
        <dbReference type="Proteomes" id="UP001234202"/>
    </source>
</evidence>
<gene>
    <name evidence="1" type="ORF">QFC24_003544</name>
</gene>
<accession>A0ACC2XJI5</accession>
<keyword evidence="2" id="KW-1185">Reference proteome</keyword>
<reference evidence="1" key="1">
    <citation type="submission" date="2023-04" db="EMBL/GenBank/DDBJ databases">
        <title>Draft Genome sequencing of Naganishia species isolated from polar environments using Oxford Nanopore Technology.</title>
        <authorList>
            <person name="Leo P."/>
            <person name="Venkateswaran K."/>
        </authorList>
    </citation>
    <scope>NUCLEOTIDE SEQUENCE</scope>
    <source>
        <strain evidence="1">DBVPG 5303</strain>
    </source>
</reference>
<evidence type="ECO:0000313" key="1">
    <source>
        <dbReference type="EMBL" id="KAJ9123770.1"/>
    </source>
</evidence>
<proteinExistence type="predicted"/>
<comment type="caution">
    <text evidence="1">The sequence shown here is derived from an EMBL/GenBank/DDBJ whole genome shotgun (WGS) entry which is preliminary data.</text>
</comment>
<dbReference type="EMBL" id="JASBWV010000011">
    <property type="protein sequence ID" value="KAJ9123770.1"/>
    <property type="molecule type" value="Genomic_DNA"/>
</dbReference>
<dbReference type="Proteomes" id="UP001234202">
    <property type="component" value="Unassembled WGS sequence"/>
</dbReference>
<name>A0ACC2XJI5_9TREE</name>
<protein>
    <submittedName>
        <fullName evidence="1">Uncharacterized protein</fullName>
    </submittedName>
</protein>
<organism evidence="1 2">
    <name type="scientific">Naganishia onofrii</name>
    <dbReference type="NCBI Taxonomy" id="1851511"/>
    <lineage>
        <taxon>Eukaryota</taxon>
        <taxon>Fungi</taxon>
        <taxon>Dikarya</taxon>
        <taxon>Basidiomycota</taxon>
        <taxon>Agaricomycotina</taxon>
        <taxon>Tremellomycetes</taxon>
        <taxon>Filobasidiales</taxon>
        <taxon>Filobasidiaceae</taxon>
        <taxon>Naganishia</taxon>
    </lineage>
</organism>